<sequence>MKRSKLAQRAIGDFFPSAGGAKRAKGDDAQPTKENSAPQPAPAPAPSPPRPASPPGPVRRRSRSPVLRLQTRPPQPGSQSPPQQQQPQKQQLQQQQQPAPPAGPAPWDEASQPSGGAAAAGSSGGTTAAAAAAQPAAAPKPSGLDALMSSARRQAGAAKAGHPVALAPREMAAVAERNRAAVREALAESAREGRAPRLADLLVEPSWKEVLAPEFAKPYMPQLQAFLEREWASKTVYPAQESIFRAFNSVPFDQVRVVVLGQDPYFNPGEAMGLSFSVPPGVRVPSSLRNIYKELQTDLGCRVPGHGNLEKWCRQGVLLLNASLTVRAGEANSHAKAGWAGLTAAAVAALSKRRGGVVFLLWGKFAHDRGQVVDTTRHHVLKSAHPSGLSASRGFFGCRHFSQANALLAKEGLPPIDWQIE</sequence>
<dbReference type="InterPro" id="IPR036895">
    <property type="entry name" value="Uracil-DNA_glycosylase-like_sf"/>
</dbReference>
<dbReference type="PANTHER" id="PTHR11264:SF0">
    <property type="entry name" value="URACIL-DNA GLYCOSYLASE"/>
    <property type="match status" value="1"/>
</dbReference>
<dbReference type="Gene3D" id="3.40.470.10">
    <property type="entry name" value="Uracil-DNA glycosylase-like domain"/>
    <property type="match status" value="1"/>
</dbReference>
<evidence type="ECO:0000256" key="9">
    <source>
        <dbReference type="SAM" id="MobiDB-lite"/>
    </source>
</evidence>
<feature type="compositionally biased region" description="Pro residues" evidence="9">
    <location>
        <begin position="39"/>
        <end position="57"/>
    </location>
</feature>
<dbReference type="PANTHER" id="PTHR11264">
    <property type="entry name" value="URACIL-DNA GLYCOSYLASE"/>
    <property type="match status" value="1"/>
</dbReference>
<dbReference type="FunFam" id="3.40.470.10:FF:000001">
    <property type="entry name" value="Uracil-DNA glycosylase"/>
    <property type="match status" value="1"/>
</dbReference>
<evidence type="ECO:0000256" key="7">
    <source>
        <dbReference type="HAMAP-Rule" id="MF_03166"/>
    </source>
</evidence>
<evidence type="ECO:0000313" key="12">
    <source>
        <dbReference type="Proteomes" id="UP000247498"/>
    </source>
</evidence>
<keyword evidence="4 7" id="KW-0227">DNA damage</keyword>
<keyword evidence="12" id="KW-1185">Reference proteome</keyword>
<comment type="catalytic activity">
    <reaction evidence="1 7">
        <text>Hydrolyzes single-stranded DNA or mismatched double-stranded DNA and polynucleotides, releasing free uracil.</text>
        <dbReference type="EC" id="3.2.2.27"/>
    </reaction>
</comment>
<keyword evidence="7" id="KW-0496">Mitochondrion</keyword>
<feature type="domain" description="Uracil-DNA glycosylase-like" evidence="10">
    <location>
        <begin position="248"/>
        <end position="408"/>
    </location>
</feature>
<feature type="active site" description="Proton acceptor" evidence="7 8">
    <location>
        <position position="263"/>
    </location>
</feature>
<dbReference type="AlphaFoldDB" id="A0A2V0NKC8"/>
<dbReference type="PROSITE" id="PS00130">
    <property type="entry name" value="U_DNA_GLYCOSYLASE"/>
    <property type="match status" value="1"/>
</dbReference>
<keyword evidence="7" id="KW-0539">Nucleus</keyword>
<feature type="compositionally biased region" description="Low complexity" evidence="9">
    <location>
        <begin position="110"/>
        <end position="137"/>
    </location>
</feature>
<dbReference type="GO" id="GO:0097510">
    <property type="term" value="P:base-excision repair, AP site formation via deaminated base removal"/>
    <property type="evidence" value="ECO:0007669"/>
    <property type="project" value="TreeGrafter"/>
</dbReference>
<dbReference type="OrthoDB" id="10031947at2759"/>
<evidence type="ECO:0000256" key="5">
    <source>
        <dbReference type="ARBA" id="ARBA00022801"/>
    </source>
</evidence>
<dbReference type="NCBIfam" id="NF003588">
    <property type="entry name" value="PRK05254.1-1"/>
    <property type="match status" value="1"/>
</dbReference>
<evidence type="ECO:0000313" key="11">
    <source>
        <dbReference type="EMBL" id="GBF87761.1"/>
    </source>
</evidence>
<evidence type="ECO:0000256" key="4">
    <source>
        <dbReference type="ARBA" id="ARBA00022763"/>
    </source>
</evidence>
<comment type="similarity">
    <text evidence="2 7">Belongs to the uracil-DNA glycosylase (UDG) superfamily. UNG family.</text>
</comment>
<dbReference type="EMBL" id="BDRX01000002">
    <property type="protein sequence ID" value="GBF87761.1"/>
    <property type="molecule type" value="Genomic_DNA"/>
</dbReference>
<proteinExistence type="inferred from homology"/>
<dbReference type="NCBIfam" id="NF003592">
    <property type="entry name" value="PRK05254.1-5"/>
    <property type="match status" value="1"/>
</dbReference>
<dbReference type="CDD" id="cd10027">
    <property type="entry name" value="UDG-F1-like"/>
    <property type="match status" value="1"/>
</dbReference>
<reference evidence="11 12" key="1">
    <citation type="journal article" date="2018" name="Sci. Rep.">
        <title>Raphidocelis subcapitata (=Pseudokirchneriella subcapitata) provides an insight into genome evolution and environmental adaptations in the Sphaeropleales.</title>
        <authorList>
            <person name="Suzuki S."/>
            <person name="Yamaguchi H."/>
            <person name="Nakajima N."/>
            <person name="Kawachi M."/>
        </authorList>
    </citation>
    <scope>NUCLEOTIDE SEQUENCE [LARGE SCALE GENOMIC DNA]</scope>
    <source>
        <strain evidence="11 12">NIES-35</strain>
    </source>
</reference>
<feature type="compositionally biased region" description="Low complexity" evidence="9">
    <location>
        <begin position="77"/>
        <end position="97"/>
    </location>
</feature>
<gene>
    <name evidence="11" type="ORF">Rsub_00472</name>
</gene>
<dbReference type="NCBIfam" id="TIGR00628">
    <property type="entry name" value="ung"/>
    <property type="match status" value="1"/>
</dbReference>
<dbReference type="Pfam" id="PF03167">
    <property type="entry name" value="UDG"/>
    <property type="match status" value="1"/>
</dbReference>
<dbReference type="InterPro" id="IPR018085">
    <property type="entry name" value="Ura-DNA_Glyclase_AS"/>
</dbReference>
<feature type="region of interest" description="Disordered" evidence="9">
    <location>
        <begin position="1"/>
        <end position="144"/>
    </location>
</feature>
<dbReference type="InterPro" id="IPR002043">
    <property type="entry name" value="UDG_fam1"/>
</dbReference>
<dbReference type="HAMAP" id="MF_00148">
    <property type="entry name" value="UDG"/>
    <property type="match status" value="1"/>
</dbReference>
<keyword evidence="6 7" id="KW-0234">DNA repair</keyword>
<dbReference type="EC" id="3.2.2.27" evidence="3 7"/>
<protein>
    <recommendedName>
        <fullName evidence="3 7">Uracil-DNA glycosylase</fullName>
        <shortName evidence="7">UDG</shortName>
        <ecNumber evidence="3 7">3.2.2.27</ecNumber>
    </recommendedName>
</protein>
<comment type="subcellular location">
    <subcellularLocation>
        <location evidence="7">Mitochondrion</location>
    </subcellularLocation>
    <subcellularLocation>
        <location evidence="7">Nucleus</location>
    </subcellularLocation>
</comment>
<dbReference type="FunCoup" id="A0A2V0NKC8">
    <property type="interactions" value="907"/>
</dbReference>
<dbReference type="SMART" id="SM00987">
    <property type="entry name" value="UreE_C"/>
    <property type="match status" value="1"/>
</dbReference>
<comment type="function">
    <text evidence="7">Excises uracil residues from the DNA which can arise as a result of misincorporation of dUMP residues by DNA polymerase or due to deamination of cytosine.</text>
</comment>
<evidence type="ECO:0000256" key="2">
    <source>
        <dbReference type="ARBA" id="ARBA00008184"/>
    </source>
</evidence>
<dbReference type="STRING" id="307507.A0A2V0NKC8"/>
<name>A0A2V0NKC8_9CHLO</name>
<comment type="caution">
    <text evidence="11">The sequence shown here is derived from an EMBL/GenBank/DDBJ whole genome shotgun (WGS) entry which is preliminary data.</text>
</comment>
<dbReference type="NCBIfam" id="NF003591">
    <property type="entry name" value="PRK05254.1-4"/>
    <property type="match status" value="1"/>
</dbReference>
<dbReference type="Proteomes" id="UP000247498">
    <property type="component" value="Unassembled WGS sequence"/>
</dbReference>
<accession>A0A2V0NKC8</accession>
<dbReference type="SUPFAM" id="SSF52141">
    <property type="entry name" value="Uracil-DNA glycosylase-like"/>
    <property type="match status" value="1"/>
</dbReference>
<dbReference type="NCBIfam" id="NF003589">
    <property type="entry name" value="PRK05254.1-2"/>
    <property type="match status" value="1"/>
</dbReference>
<evidence type="ECO:0000256" key="1">
    <source>
        <dbReference type="ARBA" id="ARBA00001400"/>
    </source>
</evidence>
<keyword evidence="5 7" id="KW-0378">Hydrolase</keyword>
<dbReference type="SMART" id="SM00986">
    <property type="entry name" value="UDG"/>
    <property type="match status" value="1"/>
</dbReference>
<evidence type="ECO:0000256" key="6">
    <source>
        <dbReference type="ARBA" id="ARBA00023204"/>
    </source>
</evidence>
<dbReference type="GO" id="GO:0005634">
    <property type="term" value="C:nucleus"/>
    <property type="evidence" value="ECO:0007669"/>
    <property type="project" value="UniProtKB-SubCell"/>
</dbReference>
<dbReference type="GO" id="GO:0005739">
    <property type="term" value="C:mitochondrion"/>
    <property type="evidence" value="ECO:0007669"/>
    <property type="project" value="UniProtKB-SubCell"/>
</dbReference>
<evidence type="ECO:0000256" key="8">
    <source>
        <dbReference type="PROSITE-ProRule" id="PRU10072"/>
    </source>
</evidence>
<dbReference type="InParanoid" id="A0A2V0NKC8"/>
<dbReference type="InterPro" id="IPR005122">
    <property type="entry name" value="Uracil-DNA_glycosylase-like"/>
</dbReference>
<evidence type="ECO:0000259" key="10">
    <source>
        <dbReference type="SMART" id="SM00986"/>
    </source>
</evidence>
<organism evidence="11 12">
    <name type="scientific">Raphidocelis subcapitata</name>
    <dbReference type="NCBI Taxonomy" id="307507"/>
    <lineage>
        <taxon>Eukaryota</taxon>
        <taxon>Viridiplantae</taxon>
        <taxon>Chlorophyta</taxon>
        <taxon>core chlorophytes</taxon>
        <taxon>Chlorophyceae</taxon>
        <taxon>CS clade</taxon>
        <taxon>Sphaeropleales</taxon>
        <taxon>Selenastraceae</taxon>
        <taxon>Raphidocelis</taxon>
    </lineage>
</organism>
<dbReference type="GO" id="GO:0004844">
    <property type="term" value="F:uracil DNA N-glycosylase activity"/>
    <property type="evidence" value="ECO:0007669"/>
    <property type="project" value="UniProtKB-UniRule"/>
</dbReference>
<evidence type="ECO:0000256" key="3">
    <source>
        <dbReference type="ARBA" id="ARBA00012030"/>
    </source>
</evidence>